<dbReference type="Pfam" id="PF01757">
    <property type="entry name" value="Acyl_transf_3"/>
    <property type="match status" value="1"/>
</dbReference>
<feature type="transmembrane region" description="Helical" evidence="1">
    <location>
        <begin position="309"/>
        <end position="327"/>
    </location>
</feature>
<evidence type="ECO:0000259" key="2">
    <source>
        <dbReference type="Pfam" id="PF01757"/>
    </source>
</evidence>
<proteinExistence type="predicted"/>
<dbReference type="AlphaFoldDB" id="A0A495J9G8"/>
<reference evidence="3 4" key="1">
    <citation type="submission" date="2018-10" db="EMBL/GenBank/DDBJ databases">
        <title>Genomic Encyclopedia of Archaeal and Bacterial Type Strains, Phase II (KMG-II): from individual species to whole genera.</title>
        <authorList>
            <person name="Goeker M."/>
        </authorList>
    </citation>
    <scope>NUCLEOTIDE SEQUENCE [LARGE SCALE GENOMIC DNA]</scope>
    <source>
        <strain evidence="3 4">DSM 18602</strain>
    </source>
</reference>
<dbReference type="InterPro" id="IPR002656">
    <property type="entry name" value="Acyl_transf_3_dom"/>
</dbReference>
<dbReference type="OrthoDB" id="290051at2"/>
<protein>
    <submittedName>
        <fullName evidence="3">Peptidoglycan/LPS O-acetylase OafA/YrhL</fullName>
    </submittedName>
</protein>
<feature type="transmembrane region" description="Helical" evidence="1">
    <location>
        <begin position="230"/>
        <end position="249"/>
    </location>
</feature>
<evidence type="ECO:0000313" key="3">
    <source>
        <dbReference type="EMBL" id="RKR85044.1"/>
    </source>
</evidence>
<dbReference type="PANTHER" id="PTHR23028">
    <property type="entry name" value="ACETYLTRANSFERASE"/>
    <property type="match status" value="1"/>
</dbReference>
<keyword evidence="4" id="KW-1185">Reference proteome</keyword>
<sequence length="385" mass="43703">MEAAIPGPPSQPRYKQLDSLRGLAALFVFIGHFWGIQFSMFIFNAVKATPLGVLYNGTSAVMFFFVLSGFVISLPFVNAQKTLFLTAFYVKRIFRIYPAFIFAILVSLLLKQFFFVPHGMIAFSEWIKSFWTWNWDADSIAQTLKTLLLIGPDFDSKLIDPPVWSLVIEMKMSVILPFFIIITSRNSAILNVGLLVIITWLTYQYDSWVFSVFYMGVVMAKYKDYLLSKISTWPVIGVIASLLLAVLLYNNNLELLPLDRHLISHPISVLSNYLIAVGSCIIVIIVIAKQKLTRFFEHRALTFLGDISYSFYLVHMPVLIAVSSIFSNRFTYSLGYIFVITLALSVTLAHLMFVFIEKPFQKMGAKLVARYPLLNAVNIGANLKE</sequence>
<organism evidence="3 4">
    <name type="scientific">Mucilaginibacter gracilis</name>
    <dbReference type="NCBI Taxonomy" id="423350"/>
    <lineage>
        <taxon>Bacteria</taxon>
        <taxon>Pseudomonadati</taxon>
        <taxon>Bacteroidota</taxon>
        <taxon>Sphingobacteriia</taxon>
        <taxon>Sphingobacteriales</taxon>
        <taxon>Sphingobacteriaceae</taxon>
        <taxon>Mucilaginibacter</taxon>
    </lineage>
</organism>
<comment type="caution">
    <text evidence="3">The sequence shown here is derived from an EMBL/GenBank/DDBJ whole genome shotgun (WGS) entry which is preliminary data.</text>
</comment>
<name>A0A495J9G8_9SPHI</name>
<dbReference type="InterPro" id="IPR050879">
    <property type="entry name" value="Acyltransferase_3"/>
</dbReference>
<feature type="transmembrane region" description="Helical" evidence="1">
    <location>
        <begin position="333"/>
        <end position="356"/>
    </location>
</feature>
<feature type="transmembrane region" description="Helical" evidence="1">
    <location>
        <begin position="23"/>
        <end position="46"/>
    </location>
</feature>
<feature type="transmembrane region" description="Helical" evidence="1">
    <location>
        <begin position="269"/>
        <end position="288"/>
    </location>
</feature>
<feature type="transmembrane region" description="Helical" evidence="1">
    <location>
        <begin position="96"/>
        <end position="116"/>
    </location>
</feature>
<evidence type="ECO:0000313" key="4">
    <source>
        <dbReference type="Proteomes" id="UP000268007"/>
    </source>
</evidence>
<keyword evidence="1" id="KW-1133">Transmembrane helix</keyword>
<dbReference type="EMBL" id="RBKU01000001">
    <property type="protein sequence ID" value="RKR85044.1"/>
    <property type="molecule type" value="Genomic_DNA"/>
</dbReference>
<keyword evidence="1" id="KW-0812">Transmembrane</keyword>
<feature type="domain" description="Acyltransferase 3" evidence="2">
    <location>
        <begin position="15"/>
        <end position="349"/>
    </location>
</feature>
<dbReference type="Proteomes" id="UP000268007">
    <property type="component" value="Unassembled WGS sequence"/>
</dbReference>
<dbReference type="RefSeq" id="WP_121201100.1">
    <property type="nucleotide sequence ID" value="NZ_RBKU01000001.1"/>
</dbReference>
<keyword evidence="1" id="KW-0472">Membrane</keyword>
<evidence type="ECO:0000256" key="1">
    <source>
        <dbReference type="SAM" id="Phobius"/>
    </source>
</evidence>
<gene>
    <name evidence="3" type="ORF">BDD43_5300</name>
</gene>
<feature type="transmembrane region" description="Helical" evidence="1">
    <location>
        <begin position="53"/>
        <end position="76"/>
    </location>
</feature>
<accession>A0A495J9G8</accession>
<dbReference type="GO" id="GO:0016747">
    <property type="term" value="F:acyltransferase activity, transferring groups other than amino-acyl groups"/>
    <property type="evidence" value="ECO:0007669"/>
    <property type="project" value="InterPro"/>
</dbReference>
<feature type="transmembrane region" description="Helical" evidence="1">
    <location>
        <begin position="174"/>
        <end position="201"/>
    </location>
</feature>